<feature type="domain" description="MgtC/SapB/SrpB/YhiD N-terminal" evidence="9">
    <location>
        <begin position="64"/>
        <end position="190"/>
    </location>
</feature>
<dbReference type="KEGG" id="paru:CYR75_10855"/>
<evidence type="ECO:0000256" key="1">
    <source>
        <dbReference type="ARBA" id="ARBA00004651"/>
    </source>
</evidence>
<feature type="transmembrane region" description="Helical" evidence="7">
    <location>
        <begin position="161"/>
        <end position="187"/>
    </location>
</feature>
<proteinExistence type="inferred from homology"/>
<reference evidence="11" key="1">
    <citation type="submission" date="2017-12" db="EMBL/GenBank/DDBJ databases">
        <title>Genomic analysis of Paracoccus sp. CBA4604.</title>
        <authorList>
            <person name="Roh S.W."/>
            <person name="Kim J.Y."/>
            <person name="Kim J.S."/>
        </authorList>
    </citation>
    <scope>NUCLEOTIDE SEQUENCE [LARGE SCALE GENOMIC DNA]</scope>
    <source>
        <strain evidence="11">CBA4604</strain>
    </source>
</reference>
<feature type="transmembrane region" description="Helical" evidence="7">
    <location>
        <begin position="59"/>
        <end position="75"/>
    </location>
</feature>
<comment type="subcellular location">
    <subcellularLocation>
        <location evidence="7">Cell inner membrane</location>
        <topology evidence="7">Multi-pass membrane protein</topology>
    </subcellularLocation>
    <subcellularLocation>
        <location evidence="1">Cell membrane</location>
        <topology evidence="1">Multi-pass membrane protein</topology>
    </subcellularLocation>
</comment>
<dbReference type="PANTHER" id="PTHR33778:SF1">
    <property type="entry name" value="MAGNESIUM TRANSPORTER YHID-RELATED"/>
    <property type="match status" value="1"/>
</dbReference>
<evidence type="ECO:0000256" key="5">
    <source>
        <dbReference type="ARBA" id="ARBA00022989"/>
    </source>
</evidence>
<evidence type="ECO:0000256" key="8">
    <source>
        <dbReference type="SAM" id="MobiDB-lite"/>
    </source>
</evidence>
<feature type="transmembrane region" description="Helical" evidence="7">
    <location>
        <begin position="87"/>
        <end position="112"/>
    </location>
</feature>
<evidence type="ECO:0000256" key="2">
    <source>
        <dbReference type="ARBA" id="ARBA00009298"/>
    </source>
</evidence>
<dbReference type="InterPro" id="IPR003416">
    <property type="entry name" value="MgtC/SapB/SrpB/YhiD_fam"/>
</dbReference>
<feature type="transmembrane region" description="Helical" evidence="7">
    <location>
        <begin position="124"/>
        <end position="141"/>
    </location>
</feature>
<dbReference type="Pfam" id="PF02308">
    <property type="entry name" value="MgtC"/>
    <property type="match status" value="1"/>
</dbReference>
<evidence type="ECO:0000256" key="3">
    <source>
        <dbReference type="ARBA" id="ARBA00022475"/>
    </source>
</evidence>
<keyword evidence="7" id="KW-0997">Cell inner membrane</keyword>
<keyword evidence="5 7" id="KW-1133">Transmembrane helix</keyword>
<evidence type="ECO:0000313" key="11">
    <source>
        <dbReference type="Proteomes" id="UP000234882"/>
    </source>
</evidence>
<protein>
    <recommendedName>
        <fullName evidence="7">Protein MgtC</fullName>
    </recommendedName>
</protein>
<evidence type="ECO:0000313" key="10">
    <source>
        <dbReference type="EMBL" id="AUM74714.1"/>
    </source>
</evidence>
<gene>
    <name evidence="10" type="ORF">CYR75_10855</name>
</gene>
<evidence type="ECO:0000256" key="4">
    <source>
        <dbReference type="ARBA" id="ARBA00022692"/>
    </source>
</evidence>
<feature type="compositionally biased region" description="Basic residues" evidence="8">
    <location>
        <begin position="23"/>
        <end position="41"/>
    </location>
</feature>
<dbReference type="AlphaFoldDB" id="A0A2K9MGJ1"/>
<evidence type="ECO:0000259" key="9">
    <source>
        <dbReference type="Pfam" id="PF02308"/>
    </source>
</evidence>
<feature type="region of interest" description="Disordered" evidence="8">
    <location>
        <begin position="21"/>
        <end position="44"/>
    </location>
</feature>
<keyword evidence="11" id="KW-1185">Reference proteome</keyword>
<keyword evidence="3" id="KW-1003">Cell membrane</keyword>
<keyword evidence="6 7" id="KW-0472">Membrane</keyword>
<keyword evidence="4 7" id="KW-0812">Transmembrane</keyword>
<dbReference type="Proteomes" id="UP000234882">
    <property type="component" value="Chromosome"/>
</dbReference>
<evidence type="ECO:0000256" key="6">
    <source>
        <dbReference type="ARBA" id="ARBA00023136"/>
    </source>
</evidence>
<comment type="similarity">
    <text evidence="2 7">Belongs to the MgtC/SapB family.</text>
</comment>
<organism evidence="10 11">
    <name type="scientific">Paracoccus jeotgali</name>
    <dbReference type="NCBI Taxonomy" id="2065379"/>
    <lineage>
        <taxon>Bacteria</taxon>
        <taxon>Pseudomonadati</taxon>
        <taxon>Pseudomonadota</taxon>
        <taxon>Alphaproteobacteria</taxon>
        <taxon>Rhodobacterales</taxon>
        <taxon>Paracoccaceae</taxon>
        <taxon>Paracoccus</taxon>
    </lineage>
</organism>
<accession>A0A2K9MGJ1</accession>
<dbReference type="PANTHER" id="PTHR33778">
    <property type="entry name" value="PROTEIN MGTC"/>
    <property type="match status" value="1"/>
</dbReference>
<sequence length="208" mass="21414">MYGMQAEPMGLGFVPPCAGAGRNKSRPPRVRPSHVFPRHPAKGTSHAPRRVAMIELWEFILRVAVAAACALLIGMDRSLKDKPLGAQAYIIVATGSAALIVMTLNFSLSAVANDGSLQMDPIRLISGIVGGIGFLGGGAIIKNQDDGHLRGAASGAAIWGAGAIGIACGLGYLAEAVIIAVIVFFVLGLPGWFRKSGLAPGEGSDGDE</sequence>
<dbReference type="InterPro" id="IPR049177">
    <property type="entry name" value="MgtC_SapB_SrpB_YhiD_N"/>
</dbReference>
<dbReference type="EMBL" id="CP025583">
    <property type="protein sequence ID" value="AUM74714.1"/>
    <property type="molecule type" value="Genomic_DNA"/>
</dbReference>
<evidence type="ECO:0000256" key="7">
    <source>
        <dbReference type="RuleBase" id="RU365041"/>
    </source>
</evidence>
<dbReference type="PRINTS" id="PR01837">
    <property type="entry name" value="MGTCSAPBPROT"/>
</dbReference>
<name>A0A2K9MGJ1_9RHOB</name>
<dbReference type="GO" id="GO:0005886">
    <property type="term" value="C:plasma membrane"/>
    <property type="evidence" value="ECO:0007669"/>
    <property type="project" value="UniProtKB-SubCell"/>
</dbReference>